<accession>A0A8H6JII8</accession>
<organism evidence="2 3">
    <name type="scientific">Colletotrichum sojae</name>
    <dbReference type="NCBI Taxonomy" id="2175907"/>
    <lineage>
        <taxon>Eukaryota</taxon>
        <taxon>Fungi</taxon>
        <taxon>Dikarya</taxon>
        <taxon>Ascomycota</taxon>
        <taxon>Pezizomycotina</taxon>
        <taxon>Sordariomycetes</taxon>
        <taxon>Hypocreomycetidae</taxon>
        <taxon>Glomerellales</taxon>
        <taxon>Glomerellaceae</taxon>
        <taxon>Colletotrichum</taxon>
        <taxon>Colletotrichum orchidearum species complex</taxon>
    </lineage>
</organism>
<protein>
    <submittedName>
        <fullName evidence="2">Uncharacterized protein</fullName>
    </submittedName>
</protein>
<feature type="region of interest" description="Disordered" evidence="1">
    <location>
        <begin position="1"/>
        <end position="20"/>
    </location>
</feature>
<feature type="region of interest" description="Disordered" evidence="1">
    <location>
        <begin position="65"/>
        <end position="88"/>
    </location>
</feature>
<feature type="compositionally biased region" description="Polar residues" evidence="1">
    <location>
        <begin position="1"/>
        <end position="18"/>
    </location>
</feature>
<sequence>METMQASISGDTPITSGSDYMRQRREVSIHPMVHGSRPVPAQGPPMMRALRRWPPFLVPTHTTDYAPGDTPARAPTLKGGAGQTRTGAFPPTRAVAGSASDSGAGSSVSAIWSFFFSLQHAYVGPGAEDDLLRVLEVVRDLFCSESRMLSFREIGSIESLCYVLTGRLSTLQAIS</sequence>
<name>A0A8H6JII8_9PEZI</name>
<gene>
    <name evidence="2" type="ORF">CSOJ01_04650</name>
</gene>
<dbReference type="EMBL" id="WIGN01000054">
    <property type="protein sequence ID" value="KAF6813306.1"/>
    <property type="molecule type" value="Genomic_DNA"/>
</dbReference>
<dbReference type="Proteomes" id="UP000652219">
    <property type="component" value="Unassembled WGS sequence"/>
</dbReference>
<reference evidence="2 3" key="1">
    <citation type="journal article" date="2020" name="Phytopathology">
        <title>Genome Sequence Resources of Colletotrichum truncatum, C. plurivorum, C. musicola, and C. sojae: Four Species Pathogenic to Soybean (Glycine max).</title>
        <authorList>
            <person name="Rogerio F."/>
            <person name="Boufleur T.R."/>
            <person name="Ciampi-Guillardi M."/>
            <person name="Sukno S.A."/>
            <person name="Thon M.R."/>
            <person name="Massola Junior N.S."/>
            <person name="Baroncelli R."/>
        </authorList>
    </citation>
    <scope>NUCLEOTIDE SEQUENCE [LARGE SCALE GENOMIC DNA]</scope>
    <source>
        <strain evidence="2 3">LFN0009</strain>
    </source>
</reference>
<evidence type="ECO:0000256" key="1">
    <source>
        <dbReference type="SAM" id="MobiDB-lite"/>
    </source>
</evidence>
<evidence type="ECO:0000313" key="2">
    <source>
        <dbReference type="EMBL" id="KAF6813306.1"/>
    </source>
</evidence>
<evidence type="ECO:0000313" key="3">
    <source>
        <dbReference type="Proteomes" id="UP000652219"/>
    </source>
</evidence>
<dbReference type="AlphaFoldDB" id="A0A8H6JII8"/>
<proteinExistence type="predicted"/>
<comment type="caution">
    <text evidence="2">The sequence shown here is derived from an EMBL/GenBank/DDBJ whole genome shotgun (WGS) entry which is preliminary data.</text>
</comment>
<keyword evidence="3" id="KW-1185">Reference proteome</keyword>